<feature type="transmembrane region" description="Helical" evidence="7">
    <location>
        <begin position="47"/>
        <end position="68"/>
    </location>
</feature>
<evidence type="ECO:0000256" key="8">
    <source>
        <dbReference type="SAM" id="MobiDB-lite"/>
    </source>
</evidence>
<comment type="function">
    <text evidence="7">Sodium-phosphate symporter.</text>
</comment>
<name>D8QP87_SELML</name>
<comment type="similarity">
    <text evidence="7">Belongs to the inorganic phosphate transporter (PiT) (TC 2.A.20) family.</text>
</comment>
<feature type="region of interest" description="Disordered" evidence="8">
    <location>
        <begin position="256"/>
        <end position="277"/>
    </location>
</feature>
<evidence type="ECO:0000256" key="6">
    <source>
        <dbReference type="ARBA" id="ARBA00023136"/>
    </source>
</evidence>
<dbReference type="EMBL" id="GL377565">
    <property type="protein sequence ID" value="EFJ38889.1"/>
    <property type="molecule type" value="Genomic_DNA"/>
</dbReference>
<keyword evidence="6 7" id="KW-0472">Membrane</keyword>
<dbReference type="GO" id="GO:0035435">
    <property type="term" value="P:phosphate ion transmembrane transport"/>
    <property type="evidence" value="ECO:0000318"/>
    <property type="project" value="GO_Central"/>
</dbReference>
<evidence type="ECO:0000313" key="10">
    <source>
        <dbReference type="Proteomes" id="UP000001514"/>
    </source>
</evidence>
<dbReference type="InParanoid" id="D8QP87"/>
<dbReference type="KEGG" id="smo:SELMODRAFT_74678"/>
<evidence type="ECO:0000256" key="7">
    <source>
        <dbReference type="RuleBase" id="RU363058"/>
    </source>
</evidence>
<feature type="transmembrane region" description="Helical" evidence="7">
    <location>
        <begin position="150"/>
        <end position="174"/>
    </location>
</feature>
<dbReference type="PROSITE" id="PS51257">
    <property type="entry name" value="PROKAR_LIPOPROTEIN"/>
    <property type="match status" value="1"/>
</dbReference>
<dbReference type="InterPro" id="IPR001204">
    <property type="entry name" value="Phos_transporter"/>
</dbReference>
<dbReference type="STRING" id="88036.D8QP87"/>
<feature type="transmembrane region" description="Helical" evidence="7">
    <location>
        <begin position="7"/>
        <end position="27"/>
    </location>
</feature>
<dbReference type="PANTHER" id="PTHR11101:SF89">
    <property type="entry name" value="PHOSPHATE TRANSPORTER"/>
    <property type="match status" value="1"/>
</dbReference>
<evidence type="ECO:0000313" key="9">
    <source>
        <dbReference type="EMBL" id="EFJ38889.1"/>
    </source>
</evidence>
<dbReference type="AlphaFoldDB" id="D8QP87"/>
<sequence>MRDWDCYRWITIFGGFVAFALACAAGANDVAASFGTSIGSGALSMTQATVMASLMEFIGATVMGDRNLDSMQFNLVSRLFYALDKLSHLRLVQLLTNVFAAVCLAFATYLELPVSSTLAVIGGIIGMALTARGLQAIYWNGRPVRNIGGVLEIILSWFLAPLIAAVASFLFFGFTKMIFLRSEHAGKRILQFMPVYYGLTVMVLIFFVIYKVSRGHFRLSGILATLLAFVSRFLSFVLIAVSEEPTQPIAIAVAPEKEAPPGPQDHSTQQQEQDMSPEEMIKQFNQLRVLDTVYEGEDEGNASPDVSVSLSVPQKIDYDRDVIVRHALAEKFDDKVEELFSFLQVLTACVASFAHGSNDVAAIMGPYAAVVQIFNHRPDVPNRDIDVWILAMAGIGVSLGFALFGWKLSRCLGGRLTFMTPSRGYSAQFCALATILFASRTELPVSTTHVVVGAIVGVGAADNIKNVNWKLAMAFVMAWIATLVSACGIAAALYSFTVFSPAYTVA</sequence>
<evidence type="ECO:0000256" key="3">
    <source>
        <dbReference type="ARBA" id="ARBA00022592"/>
    </source>
</evidence>
<accession>D8QP87</accession>
<proteinExistence type="inferred from homology"/>
<dbReference type="Gramene" id="EFJ38889">
    <property type="protein sequence ID" value="EFJ38889"/>
    <property type="gene ID" value="SELMODRAFT_74678"/>
</dbReference>
<keyword evidence="2 7" id="KW-0813">Transport</keyword>
<comment type="subcellular location">
    <subcellularLocation>
        <location evidence="1 7">Membrane</location>
        <topology evidence="1 7">Multi-pass membrane protein</topology>
    </subcellularLocation>
</comment>
<dbReference type="Proteomes" id="UP000001514">
    <property type="component" value="Unassembled WGS sequence"/>
</dbReference>
<feature type="compositionally biased region" description="Polar residues" evidence="8">
    <location>
        <begin position="265"/>
        <end position="274"/>
    </location>
</feature>
<dbReference type="Pfam" id="PF01384">
    <property type="entry name" value="PHO4"/>
    <property type="match status" value="1"/>
</dbReference>
<feature type="transmembrane region" description="Helical" evidence="7">
    <location>
        <begin position="387"/>
        <end position="406"/>
    </location>
</feature>
<evidence type="ECO:0000256" key="5">
    <source>
        <dbReference type="ARBA" id="ARBA00022989"/>
    </source>
</evidence>
<dbReference type="OMA" id="WKLAMAF"/>
<protein>
    <recommendedName>
        <fullName evidence="7">Phosphate transporter</fullName>
    </recommendedName>
</protein>
<organism evidence="10">
    <name type="scientific">Selaginella moellendorffii</name>
    <name type="common">Spikemoss</name>
    <dbReference type="NCBI Taxonomy" id="88036"/>
    <lineage>
        <taxon>Eukaryota</taxon>
        <taxon>Viridiplantae</taxon>
        <taxon>Streptophyta</taxon>
        <taxon>Embryophyta</taxon>
        <taxon>Tracheophyta</taxon>
        <taxon>Lycopodiopsida</taxon>
        <taxon>Selaginellales</taxon>
        <taxon>Selaginellaceae</taxon>
        <taxon>Selaginella</taxon>
    </lineage>
</organism>
<dbReference type="eggNOG" id="KOG2493">
    <property type="taxonomic scope" value="Eukaryota"/>
</dbReference>
<dbReference type="HOGENOM" id="CLU_015355_3_1_1"/>
<feature type="transmembrane region" description="Helical" evidence="7">
    <location>
        <begin position="471"/>
        <end position="496"/>
    </location>
</feature>
<evidence type="ECO:0000256" key="4">
    <source>
        <dbReference type="ARBA" id="ARBA00022692"/>
    </source>
</evidence>
<dbReference type="PANTHER" id="PTHR11101">
    <property type="entry name" value="PHOSPHATE TRANSPORTER"/>
    <property type="match status" value="1"/>
</dbReference>
<evidence type="ECO:0000256" key="1">
    <source>
        <dbReference type="ARBA" id="ARBA00004141"/>
    </source>
</evidence>
<feature type="transmembrane region" description="Helical" evidence="7">
    <location>
        <begin position="116"/>
        <end position="138"/>
    </location>
</feature>
<keyword evidence="4 7" id="KW-0812">Transmembrane</keyword>
<dbReference type="GO" id="GO:0016020">
    <property type="term" value="C:membrane"/>
    <property type="evidence" value="ECO:0007669"/>
    <property type="project" value="UniProtKB-SubCell"/>
</dbReference>
<keyword evidence="10" id="KW-1185">Reference proteome</keyword>
<feature type="transmembrane region" description="Helical" evidence="7">
    <location>
        <begin position="222"/>
        <end position="241"/>
    </location>
</feature>
<keyword evidence="5 7" id="KW-1133">Transmembrane helix</keyword>
<reference evidence="9 10" key="1">
    <citation type="journal article" date="2011" name="Science">
        <title>The Selaginella genome identifies genetic changes associated with the evolution of vascular plants.</title>
        <authorList>
            <person name="Banks J.A."/>
            <person name="Nishiyama T."/>
            <person name="Hasebe M."/>
            <person name="Bowman J.L."/>
            <person name="Gribskov M."/>
            <person name="dePamphilis C."/>
            <person name="Albert V.A."/>
            <person name="Aono N."/>
            <person name="Aoyama T."/>
            <person name="Ambrose B.A."/>
            <person name="Ashton N.W."/>
            <person name="Axtell M.J."/>
            <person name="Barker E."/>
            <person name="Barker M.S."/>
            <person name="Bennetzen J.L."/>
            <person name="Bonawitz N.D."/>
            <person name="Chapple C."/>
            <person name="Cheng C."/>
            <person name="Correa L.G."/>
            <person name="Dacre M."/>
            <person name="DeBarry J."/>
            <person name="Dreyer I."/>
            <person name="Elias M."/>
            <person name="Engstrom E.M."/>
            <person name="Estelle M."/>
            <person name="Feng L."/>
            <person name="Finet C."/>
            <person name="Floyd S.K."/>
            <person name="Frommer W.B."/>
            <person name="Fujita T."/>
            <person name="Gramzow L."/>
            <person name="Gutensohn M."/>
            <person name="Harholt J."/>
            <person name="Hattori M."/>
            <person name="Heyl A."/>
            <person name="Hirai T."/>
            <person name="Hiwatashi Y."/>
            <person name="Ishikawa M."/>
            <person name="Iwata M."/>
            <person name="Karol K.G."/>
            <person name="Koehler B."/>
            <person name="Kolukisaoglu U."/>
            <person name="Kubo M."/>
            <person name="Kurata T."/>
            <person name="Lalonde S."/>
            <person name="Li K."/>
            <person name="Li Y."/>
            <person name="Litt A."/>
            <person name="Lyons E."/>
            <person name="Manning G."/>
            <person name="Maruyama T."/>
            <person name="Michael T.P."/>
            <person name="Mikami K."/>
            <person name="Miyazaki S."/>
            <person name="Morinaga S."/>
            <person name="Murata T."/>
            <person name="Mueller-Roeber B."/>
            <person name="Nelson D.R."/>
            <person name="Obara M."/>
            <person name="Oguri Y."/>
            <person name="Olmstead R.G."/>
            <person name="Onodera N."/>
            <person name="Petersen B.L."/>
            <person name="Pils B."/>
            <person name="Prigge M."/>
            <person name="Rensing S.A."/>
            <person name="Riano-Pachon D.M."/>
            <person name="Roberts A.W."/>
            <person name="Sato Y."/>
            <person name="Scheller H.V."/>
            <person name="Schulz B."/>
            <person name="Schulz C."/>
            <person name="Shakirov E.V."/>
            <person name="Shibagaki N."/>
            <person name="Shinohara N."/>
            <person name="Shippen D.E."/>
            <person name="Soerensen I."/>
            <person name="Sotooka R."/>
            <person name="Sugimoto N."/>
            <person name="Sugita M."/>
            <person name="Sumikawa N."/>
            <person name="Tanurdzic M."/>
            <person name="Theissen G."/>
            <person name="Ulvskov P."/>
            <person name="Wakazuki S."/>
            <person name="Weng J.K."/>
            <person name="Willats W.W."/>
            <person name="Wipf D."/>
            <person name="Wolf P.G."/>
            <person name="Yang L."/>
            <person name="Zimmer A.D."/>
            <person name="Zhu Q."/>
            <person name="Mitros T."/>
            <person name="Hellsten U."/>
            <person name="Loque D."/>
            <person name="Otillar R."/>
            <person name="Salamov A."/>
            <person name="Schmutz J."/>
            <person name="Shapiro H."/>
            <person name="Lindquist E."/>
            <person name="Lucas S."/>
            <person name="Rokhsar D."/>
            <person name="Grigoriev I.V."/>
        </authorList>
    </citation>
    <scope>NUCLEOTIDE SEQUENCE [LARGE SCALE GENOMIC DNA]</scope>
</reference>
<feature type="transmembrane region" description="Helical" evidence="7">
    <location>
        <begin position="194"/>
        <end position="210"/>
    </location>
</feature>
<evidence type="ECO:0000256" key="2">
    <source>
        <dbReference type="ARBA" id="ARBA00022448"/>
    </source>
</evidence>
<gene>
    <name evidence="9" type="ORF">SELMODRAFT_74678</name>
</gene>
<dbReference type="GO" id="GO:0005315">
    <property type="term" value="F:phosphate transmembrane transporter activity"/>
    <property type="evidence" value="ECO:0000318"/>
    <property type="project" value="GO_Central"/>
</dbReference>
<keyword evidence="3 7" id="KW-0592">Phosphate transport</keyword>
<feature type="transmembrane region" description="Helical" evidence="7">
    <location>
        <begin position="89"/>
        <end position="110"/>
    </location>
</feature>